<keyword evidence="4" id="KW-0812">Transmembrane</keyword>
<comment type="subcellular location">
    <subcellularLocation>
        <location evidence="1">Membrane</location>
    </subcellularLocation>
</comment>
<dbReference type="RefSeq" id="WP_263338852.1">
    <property type="nucleotide sequence ID" value="NZ_JAGSYH010000004.1"/>
</dbReference>
<proteinExistence type="inferred from homology"/>
<dbReference type="Pfam" id="PF02321">
    <property type="entry name" value="OEP"/>
    <property type="match status" value="1"/>
</dbReference>
<dbReference type="Gene3D" id="1.20.1600.10">
    <property type="entry name" value="Outer membrane efflux proteins (OEP)"/>
    <property type="match status" value="1"/>
</dbReference>
<organism evidence="9 10">
    <name type="scientific">Acidicapsa dinghuensis</name>
    <dbReference type="NCBI Taxonomy" id="2218256"/>
    <lineage>
        <taxon>Bacteria</taxon>
        <taxon>Pseudomonadati</taxon>
        <taxon>Acidobacteriota</taxon>
        <taxon>Terriglobia</taxon>
        <taxon>Terriglobales</taxon>
        <taxon>Acidobacteriaceae</taxon>
        <taxon>Acidicapsa</taxon>
    </lineage>
</organism>
<sequence>MEDYLAADRRLVEQIQRQELAVKAAQRYEAIATKRYKLGIDTYLNVLTAQNNVLTTQQTLTTLKTNQMTAAVQLVTALGGDWNATELPSEKKVAHK</sequence>
<dbReference type="SUPFAM" id="SSF56954">
    <property type="entry name" value="Outer membrane efflux proteins (OEP)"/>
    <property type="match status" value="1"/>
</dbReference>
<evidence type="ECO:0000256" key="7">
    <source>
        <dbReference type="ARBA" id="ARBA00023139"/>
    </source>
</evidence>
<keyword evidence="10" id="KW-1185">Reference proteome</keyword>
<evidence type="ECO:0000256" key="8">
    <source>
        <dbReference type="ARBA" id="ARBA00023288"/>
    </source>
</evidence>
<keyword evidence="3" id="KW-1134">Transmembrane beta strand</keyword>
<evidence type="ECO:0000256" key="4">
    <source>
        <dbReference type="ARBA" id="ARBA00022692"/>
    </source>
</evidence>
<dbReference type="InterPro" id="IPR003423">
    <property type="entry name" value="OMP_efflux"/>
</dbReference>
<name>A0ABW1EEE5_9BACT</name>
<evidence type="ECO:0000256" key="5">
    <source>
        <dbReference type="ARBA" id="ARBA00022729"/>
    </source>
</evidence>
<evidence type="ECO:0000313" key="10">
    <source>
        <dbReference type="Proteomes" id="UP001596091"/>
    </source>
</evidence>
<dbReference type="PANTHER" id="PTHR30203:SF20">
    <property type="entry name" value="MULTIDRUG RESISTANCE OUTER MEMBRANE PROTEIN MDTP-RELATED"/>
    <property type="match status" value="1"/>
</dbReference>
<dbReference type="EMBL" id="JBHSPH010000002">
    <property type="protein sequence ID" value="MFC5862349.1"/>
    <property type="molecule type" value="Genomic_DNA"/>
</dbReference>
<evidence type="ECO:0000256" key="1">
    <source>
        <dbReference type="ARBA" id="ARBA00004370"/>
    </source>
</evidence>
<keyword evidence="6" id="KW-0472">Membrane</keyword>
<evidence type="ECO:0000256" key="3">
    <source>
        <dbReference type="ARBA" id="ARBA00022452"/>
    </source>
</evidence>
<dbReference type="PANTHER" id="PTHR30203">
    <property type="entry name" value="OUTER MEMBRANE CATION EFFLUX PROTEIN"/>
    <property type="match status" value="1"/>
</dbReference>
<evidence type="ECO:0000256" key="6">
    <source>
        <dbReference type="ARBA" id="ARBA00023136"/>
    </source>
</evidence>
<keyword evidence="8" id="KW-0449">Lipoprotein</keyword>
<accession>A0ABW1EEE5</accession>
<dbReference type="Proteomes" id="UP001596091">
    <property type="component" value="Unassembled WGS sequence"/>
</dbReference>
<keyword evidence="5" id="KW-0732">Signal</keyword>
<comment type="caution">
    <text evidence="9">The sequence shown here is derived from an EMBL/GenBank/DDBJ whole genome shotgun (WGS) entry which is preliminary data.</text>
</comment>
<protein>
    <submittedName>
        <fullName evidence="9">TolC family protein</fullName>
    </submittedName>
</protein>
<comment type="similarity">
    <text evidence="2">Belongs to the outer membrane factor (OMF) (TC 1.B.17) family.</text>
</comment>
<evidence type="ECO:0000313" key="9">
    <source>
        <dbReference type="EMBL" id="MFC5862349.1"/>
    </source>
</evidence>
<gene>
    <name evidence="9" type="ORF">ACFPT7_08615</name>
</gene>
<reference evidence="10" key="1">
    <citation type="journal article" date="2019" name="Int. J. Syst. Evol. Microbiol.">
        <title>The Global Catalogue of Microorganisms (GCM) 10K type strain sequencing project: providing services to taxonomists for standard genome sequencing and annotation.</title>
        <authorList>
            <consortium name="The Broad Institute Genomics Platform"/>
            <consortium name="The Broad Institute Genome Sequencing Center for Infectious Disease"/>
            <person name="Wu L."/>
            <person name="Ma J."/>
        </authorList>
    </citation>
    <scope>NUCLEOTIDE SEQUENCE [LARGE SCALE GENOMIC DNA]</scope>
    <source>
        <strain evidence="10">JCM 4087</strain>
    </source>
</reference>
<evidence type="ECO:0000256" key="2">
    <source>
        <dbReference type="ARBA" id="ARBA00007613"/>
    </source>
</evidence>
<keyword evidence="7" id="KW-0564">Palmitate</keyword>
<dbReference type="InterPro" id="IPR010131">
    <property type="entry name" value="MdtP/NodT-like"/>
</dbReference>